<evidence type="ECO:0000256" key="4">
    <source>
        <dbReference type="ARBA" id="ARBA00035286"/>
    </source>
</evidence>
<keyword evidence="2 6" id="KW-0689">Ribosomal protein</keyword>
<dbReference type="PANTHER" id="PTHR13501:SF8">
    <property type="entry name" value="LARGE RIBOSOMAL SUBUNIT PROTEIN UL22M"/>
    <property type="match status" value="1"/>
</dbReference>
<dbReference type="AlphaFoldDB" id="A0AAV4IP28"/>
<evidence type="ECO:0000313" key="7">
    <source>
        <dbReference type="EMBL" id="GFS10721.1"/>
    </source>
</evidence>
<dbReference type="GO" id="GO:0005762">
    <property type="term" value="C:mitochondrial large ribosomal subunit"/>
    <property type="evidence" value="ECO:0007669"/>
    <property type="project" value="TreeGrafter"/>
</dbReference>
<dbReference type="SUPFAM" id="SSF54843">
    <property type="entry name" value="Ribosomal protein L22"/>
    <property type="match status" value="1"/>
</dbReference>
<dbReference type="PANTHER" id="PTHR13501">
    <property type="entry name" value="CHLOROPLAST 50S RIBOSOMAL PROTEIN L22-RELATED"/>
    <property type="match status" value="1"/>
</dbReference>
<sequence>MTTKEYHKIRDVLIWTNGLAIQALRVAWSSVTPVLHQSLCPLKSASRTAITYCRFQNVQRAAVSSASFHSTSKCQLYRNTEFEDEKPKKIGKVNLVPPNWLKYNDVVYPPTKPGEPDRPAEICHSRFQIKYGTKKMWYLAQMIRGMTIDEAIKQLAFHKRKGAAHIKEALEEAQEIAVAEHNVEFKSNLWVCDSFVTKGLVVKGLRRHARQRYGIIHYRYTNYFVRLREGRPPKDYYPPEKTGHDLMAEYIKKQRARRIMYGM</sequence>
<evidence type="ECO:0000256" key="3">
    <source>
        <dbReference type="ARBA" id="ARBA00023274"/>
    </source>
</evidence>
<keyword evidence="8" id="KW-1185">Reference proteome</keyword>
<evidence type="ECO:0000256" key="6">
    <source>
        <dbReference type="RuleBase" id="RU004005"/>
    </source>
</evidence>
<dbReference type="GO" id="GO:0006412">
    <property type="term" value="P:translation"/>
    <property type="evidence" value="ECO:0007669"/>
    <property type="project" value="InterPro"/>
</dbReference>
<proteinExistence type="inferred from homology"/>
<dbReference type="InterPro" id="IPR047867">
    <property type="entry name" value="Ribosomal_uL22_bac/org-type"/>
</dbReference>
<comment type="caution">
    <text evidence="7">The sequence shown here is derived from an EMBL/GenBank/DDBJ whole genome shotgun (WGS) entry which is preliminary data.</text>
</comment>
<dbReference type="Proteomes" id="UP000762676">
    <property type="component" value="Unassembled WGS sequence"/>
</dbReference>
<organism evidence="7 8">
    <name type="scientific">Elysia marginata</name>
    <dbReference type="NCBI Taxonomy" id="1093978"/>
    <lineage>
        <taxon>Eukaryota</taxon>
        <taxon>Metazoa</taxon>
        <taxon>Spiralia</taxon>
        <taxon>Lophotrochozoa</taxon>
        <taxon>Mollusca</taxon>
        <taxon>Gastropoda</taxon>
        <taxon>Heterobranchia</taxon>
        <taxon>Euthyneura</taxon>
        <taxon>Panpulmonata</taxon>
        <taxon>Sacoglossa</taxon>
        <taxon>Placobranchoidea</taxon>
        <taxon>Plakobranchidae</taxon>
        <taxon>Elysia</taxon>
    </lineage>
</organism>
<evidence type="ECO:0000256" key="2">
    <source>
        <dbReference type="ARBA" id="ARBA00022980"/>
    </source>
</evidence>
<keyword evidence="3 6" id="KW-0687">Ribonucleoprotein</keyword>
<dbReference type="GO" id="GO:0003735">
    <property type="term" value="F:structural constituent of ribosome"/>
    <property type="evidence" value="ECO:0007669"/>
    <property type="project" value="InterPro"/>
</dbReference>
<protein>
    <recommendedName>
        <fullName evidence="4">Large ribosomal subunit protein uL22m</fullName>
    </recommendedName>
    <alternativeName>
        <fullName evidence="5">39S ribosomal protein L22, mitochondrial</fullName>
    </alternativeName>
</protein>
<dbReference type="InterPro" id="IPR036394">
    <property type="entry name" value="Ribosomal_uL22_sf"/>
</dbReference>
<gene>
    <name evidence="7" type="ORF">ElyMa_004816900</name>
</gene>
<accession>A0AAV4IP28</accession>
<evidence type="ECO:0000313" key="8">
    <source>
        <dbReference type="Proteomes" id="UP000762676"/>
    </source>
</evidence>
<dbReference type="EMBL" id="BMAT01009635">
    <property type="protein sequence ID" value="GFS10721.1"/>
    <property type="molecule type" value="Genomic_DNA"/>
</dbReference>
<evidence type="ECO:0000256" key="5">
    <source>
        <dbReference type="ARBA" id="ARBA00035506"/>
    </source>
</evidence>
<dbReference type="InterPro" id="IPR001063">
    <property type="entry name" value="Ribosomal_uL22"/>
</dbReference>
<reference evidence="7 8" key="1">
    <citation type="journal article" date="2021" name="Elife">
        <title>Chloroplast acquisition without the gene transfer in kleptoplastic sea slugs, Plakobranchus ocellatus.</title>
        <authorList>
            <person name="Maeda T."/>
            <person name="Takahashi S."/>
            <person name="Yoshida T."/>
            <person name="Shimamura S."/>
            <person name="Takaki Y."/>
            <person name="Nagai Y."/>
            <person name="Toyoda A."/>
            <person name="Suzuki Y."/>
            <person name="Arimoto A."/>
            <person name="Ishii H."/>
            <person name="Satoh N."/>
            <person name="Nishiyama T."/>
            <person name="Hasebe M."/>
            <person name="Maruyama T."/>
            <person name="Minagawa J."/>
            <person name="Obokata J."/>
            <person name="Shigenobu S."/>
        </authorList>
    </citation>
    <scope>NUCLEOTIDE SEQUENCE [LARGE SCALE GENOMIC DNA]</scope>
</reference>
<name>A0AAV4IP28_9GAST</name>
<evidence type="ECO:0000256" key="1">
    <source>
        <dbReference type="ARBA" id="ARBA00009451"/>
    </source>
</evidence>
<dbReference type="Pfam" id="PF00237">
    <property type="entry name" value="Ribosomal_L22"/>
    <property type="match status" value="1"/>
</dbReference>
<comment type="similarity">
    <text evidence="1 6">Belongs to the universal ribosomal protein uL22 family.</text>
</comment>
<dbReference type="Gene3D" id="3.90.470.10">
    <property type="entry name" value="Ribosomal protein L22/L17"/>
    <property type="match status" value="1"/>
</dbReference>